<comment type="caution">
    <text evidence="1">The sequence shown here is derived from an EMBL/GenBank/DDBJ whole genome shotgun (WGS) entry which is preliminary data.</text>
</comment>
<sequence length="133" mass="13488">MSINLTAQDKTTVQTAAYGAIDLLAAASIGSGPGKIAADGYLALFSTTGPIGHVLAEKRRAAKPEGKSVAAYAEQVLPALTGAVRLLKAQDPTQAAEFRAILRTAIDAATAGRVTAPLESMIGKINAALDAGE</sequence>
<dbReference type="RefSeq" id="WP_285666625.1">
    <property type="nucleotide sequence ID" value="NZ_BSTX01000005.1"/>
</dbReference>
<evidence type="ECO:0000313" key="1">
    <source>
        <dbReference type="EMBL" id="GLZ81208.1"/>
    </source>
</evidence>
<dbReference type="AlphaFoldDB" id="A0A9W6SSD6"/>
<name>A0A9W6SSD6_9ACTN</name>
<dbReference type="EMBL" id="BSTX01000005">
    <property type="protein sequence ID" value="GLZ81208.1"/>
    <property type="molecule type" value="Genomic_DNA"/>
</dbReference>
<dbReference type="Proteomes" id="UP001165079">
    <property type="component" value="Unassembled WGS sequence"/>
</dbReference>
<gene>
    <name evidence="1" type="ORF">Afil01_60150</name>
</gene>
<organism evidence="1 2">
    <name type="scientific">Actinorhabdospora filicis</name>
    <dbReference type="NCBI Taxonomy" id="1785913"/>
    <lineage>
        <taxon>Bacteria</taxon>
        <taxon>Bacillati</taxon>
        <taxon>Actinomycetota</taxon>
        <taxon>Actinomycetes</taxon>
        <taxon>Micromonosporales</taxon>
        <taxon>Micromonosporaceae</taxon>
        <taxon>Actinorhabdospora</taxon>
    </lineage>
</organism>
<proteinExistence type="predicted"/>
<keyword evidence="2" id="KW-1185">Reference proteome</keyword>
<reference evidence="1" key="1">
    <citation type="submission" date="2023-03" db="EMBL/GenBank/DDBJ databases">
        <title>Actinorhabdospora filicis NBRC 111898.</title>
        <authorList>
            <person name="Ichikawa N."/>
            <person name="Sato H."/>
            <person name="Tonouchi N."/>
        </authorList>
    </citation>
    <scope>NUCLEOTIDE SEQUENCE</scope>
    <source>
        <strain evidence="1">NBRC 111898</strain>
    </source>
</reference>
<protein>
    <submittedName>
        <fullName evidence="1">Uncharacterized protein</fullName>
    </submittedName>
</protein>
<accession>A0A9W6SSD6</accession>
<evidence type="ECO:0000313" key="2">
    <source>
        <dbReference type="Proteomes" id="UP001165079"/>
    </source>
</evidence>